<dbReference type="GO" id="GO:0005524">
    <property type="term" value="F:ATP binding"/>
    <property type="evidence" value="ECO:0007669"/>
    <property type="project" value="InterPro"/>
</dbReference>
<dbReference type="InterPro" id="IPR036267">
    <property type="entry name" value="RuvA_C_sf"/>
</dbReference>
<dbReference type="InterPro" id="IPR013849">
    <property type="entry name" value="DNA_helicase_Holl-junc_RuvA_I"/>
</dbReference>
<dbReference type="SUPFAM" id="SSF50249">
    <property type="entry name" value="Nucleic acid-binding proteins"/>
    <property type="match status" value="1"/>
</dbReference>
<dbReference type="InterPro" id="IPR010994">
    <property type="entry name" value="RuvA_2-like"/>
</dbReference>
<dbReference type="Pfam" id="PF07499">
    <property type="entry name" value="RuvA_C"/>
    <property type="match status" value="1"/>
</dbReference>
<dbReference type="Pfam" id="PF14520">
    <property type="entry name" value="HHH_5"/>
    <property type="match status" value="1"/>
</dbReference>
<dbReference type="GO" id="GO:0048476">
    <property type="term" value="C:Holliday junction resolvase complex"/>
    <property type="evidence" value="ECO:0007669"/>
    <property type="project" value="UniProtKB-UniRule"/>
</dbReference>
<comment type="caution">
    <text evidence="6">Lacks conserved residue(s) required for the propagation of feature annotation.</text>
</comment>
<feature type="domain" description="Helix-hairpin-helix DNA-binding motif class 1" evidence="7">
    <location>
        <begin position="108"/>
        <end position="127"/>
    </location>
</feature>
<dbReference type="HAMAP" id="MF_00031">
    <property type="entry name" value="DNA_HJ_migration_RuvA"/>
    <property type="match status" value="1"/>
</dbReference>
<comment type="subcellular location">
    <subcellularLocation>
        <location evidence="6">Cytoplasm</location>
    </subcellularLocation>
</comment>
<evidence type="ECO:0000259" key="7">
    <source>
        <dbReference type="SMART" id="SM00278"/>
    </source>
</evidence>
<dbReference type="Gene3D" id="1.10.8.10">
    <property type="entry name" value="DNA helicase RuvA subunit, C-terminal domain"/>
    <property type="match status" value="1"/>
</dbReference>
<dbReference type="GO" id="GO:0006281">
    <property type="term" value="P:DNA repair"/>
    <property type="evidence" value="ECO:0007669"/>
    <property type="project" value="UniProtKB-UniRule"/>
</dbReference>
<dbReference type="AlphaFoldDB" id="A0A1G2BJJ9"/>
<dbReference type="SUPFAM" id="SSF46929">
    <property type="entry name" value="DNA helicase RuvA subunit, C-terminal domain"/>
    <property type="match status" value="1"/>
</dbReference>
<dbReference type="NCBIfam" id="TIGR00084">
    <property type="entry name" value="ruvA"/>
    <property type="match status" value="1"/>
</dbReference>
<evidence type="ECO:0000313" key="9">
    <source>
        <dbReference type="Proteomes" id="UP000177817"/>
    </source>
</evidence>
<keyword evidence="8" id="KW-0378">Hydrolase</keyword>
<keyword evidence="3 6" id="KW-0238">DNA-binding</keyword>
<evidence type="ECO:0000256" key="2">
    <source>
        <dbReference type="ARBA" id="ARBA00022763"/>
    </source>
</evidence>
<feature type="domain" description="Helix-hairpin-helix DNA-binding motif class 1" evidence="7">
    <location>
        <begin position="73"/>
        <end position="92"/>
    </location>
</feature>
<evidence type="ECO:0000256" key="4">
    <source>
        <dbReference type="ARBA" id="ARBA00023172"/>
    </source>
</evidence>
<evidence type="ECO:0000256" key="3">
    <source>
        <dbReference type="ARBA" id="ARBA00023125"/>
    </source>
</evidence>
<evidence type="ECO:0000313" key="8">
    <source>
        <dbReference type="EMBL" id="OGY89255.1"/>
    </source>
</evidence>
<keyword evidence="4 6" id="KW-0233">DNA recombination</keyword>
<evidence type="ECO:0000256" key="6">
    <source>
        <dbReference type="HAMAP-Rule" id="MF_00031"/>
    </source>
</evidence>
<dbReference type="Pfam" id="PF01330">
    <property type="entry name" value="RuvA_N"/>
    <property type="match status" value="1"/>
</dbReference>
<dbReference type="InterPro" id="IPR012340">
    <property type="entry name" value="NA-bd_OB-fold"/>
</dbReference>
<dbReference type="GO" id="GO:0009378">
    <property type="term" value="F:four-way junction helicase activity"/>
    <property type="evidence" value="ECO:0007669"/>
    <property type="project" value="InterPro"/>
</dbReference>
<evidence type="ECO:0000256" key="5">
    <source>
        <dbReference type="ARBA" id="ARBA00023204"/>
    </source>
</evidence>
<organism evidence="8 9">
    <name type="scientific">Candidatus Komeilibacteria bacterium RIFCSPHIGHO2_01_FULL_52_14</name>
    <dbReference type="NCBI Taxonomy" id="1798549"/>
    <lineage>
        <taxon>Bacteria</taxon>
        <taxon>Candidatus Komeiliibacteriota</taxon>
    </lineage>
</organism>
<keyword evidence="2 6" id="KW-0227">DNA damage</keyword>
<dbReference type="Gene3D" id="1.10.150.20">
    <property type="entry name" value="5' to 3' exonuclease, C-terminal subdomain"/>
    <property type="match status" value="1"/>
</dbReference>
<evidence type="ECO:0000256" key="1">
    <source>
        <dbReference type="ARBA" id="ARBA00022490"/>
    </source>
</evidence>
<feature type="region of interest" description="Domain I" evidence="6">
    <location>
        <begin position="1"/>
        <end position="64"/>
    </location>
</feature>
<keyword evidence="5 6" id="KW-0234">DNA repair</keyword>
<proteinExistence type="inferred from homology"/>
<accession>A0A1G2BJJ9</accession>
<dbReference type="InterPro" id="IPR011114">
    <property type="entry name" value="RuvA_C"/>
</dbReference>
<keyword evidence="8" id="KW-0067">ATP-binding</keyword>
<sequence>MLSYLRGTVLIKKERYIILVVGENTGYRVQVTNQVLENIRPSTEVSFYIYTHLREDAIELYGFTNLDELDFFEKLLTISGVGPRIALGVLSVAPLSDIKKAIIHGDPALLQKVTSVGKKTAERIIIELKEKVTVTDLDEKSGMSITENIQLFEALASLGYKDSEVRSALRQVPPEAKDLSEKIKEALKILGKSA</sequence>
<dbReference type="SUPFAM" id="SSF47781">
    <property type="entry name" value="RuvA domain 2-like"/>
    <property type="match status" value="1"/>
</dbReference>
<keyword evidence="8" id="KW-0347">Helicase</keyword>
<dbReference type="SMART" id="SM00278">
    <property type="entry name" value="HhH1"/>
    <property type="match status" value="2"/>
</dbReference>
<dbReference type="GO" id="GO:0005737">
    <property type="term" value="C:cytoplasm"/>
    <property type="evidence" value="ECO:0007669"/>
    <property type="project" value="UniProtKB-SubCell"/>
</dbReference>
<comment type="caution">
    <text evidence="8">The sequence shown here is derived from an EMBL/GenBank/DDBJ whole genome shotgun (WGS) entry which is preliminary data.</text>
</comment>
<protein>
    <recommendedName>
        <fullName evidence="6">Holliday junction branch migration complex subunit RuvA</fullName>
    </recommendedName>
</protein>
<comment type="similarity">
    <text evidence="6">Belongs to the RuvA family.</text>
</comment>
<dbReference type="Proteomes" id="UP000177817">
    <property type="component" value="Unassembled WGS sequence"/>
</dbReference>
<gene>
    <name evidence="6" type="primary">ruvA</name>
    <name evidence="8" type="ORF">A2677_03360</name>
</gene>
<dbReference type="CDD" id="cd14332">
    <property type="entry name" value="UBA_RuvA_C"/>
    <property type="match status" value="1"/>
</dbReference>
<dbReference type="EMBL" id="MHKK01000038">
    <property type="protein sequence ID" value="OGY89255.1"/>
    <property type="molecule type" value="Genomic_DNA"/>
</dbReference>
<dbReference type="GO" id="GO:0006310">
    <property type="term" value="P:DNA recombination"/>
    <property type="evidence" value="ECO:0007669"/>
    <property type="project" value="UniProtKB-UniRule"/>
</dbReference>
<comment type="function">
    <text evidence="6">The RuvA-RuvB-RuvC complex processes Holliday junction (HJ) DNA during genetic recombination and DNA repair, while the RuvA-RuvB complex plays an important role in the rescue of blocked DNA replication forks via replication fork reversal (RFR). RuvA specifically binds to HJ cruciform DNA, conferring on it an open structure. The RuvB hexamer acts as an ATP-dependent pump, pulling dsDNA into and through the RuvAB complex. HJ branch migration allows RuvC to scan DNA until it finds its consensus sequence, where it cleaves and resolves the cruciform DNA.</text>
</comment>
<comment type="subunit">
    <text evidence="6">Homotetramer. Forms an RuvA(8)-RuvB(12)-Holliday junction (HJ) complex. HJ DNA is sandwiched between 2 RuvA tetramers; dsDNA enters through RuvA and exits via RuvB. An RuvB hexamer assembles on each DNA strand where it exits the tetramer. Each RuvB hexamer is contacted by two RuvA subunits (via domain III) on 2 adjacent RuvB subunits; this complex drives branch migration. In the full resolvosome a probable DNA-RuvA(4)-RuvB(12)-RuvC(2) complex forms which resolves the HJ.</text>
</comment>
<keyword evidence="1 6" id="KW-0963">Cytoplasm</keyword>
<dbReference type="InterPro" id="IPR000085">
    <property type="entry name" value="RuvA"/>
</dbReference>
<keyword evidence="8" id="KW-0547">Nucleotide-binding</keyword>
<feature type="region of interest" description="Domain III" evidence="6">
    <location>
        <begin position="150"/>
        <end position="194"/>
    </location>
</feature>
<dbReference type="GO" id="GO:0009379">
    <property type="term" value="C:Holliday junction helicase complex"/>
    <property type="evidence" value="ECO:0007669"/>
    <property type="project" value="InterPro"/>
</dbReference>
<dbReference type="GO" id="GO:0000400">
    <property type="term" value="F:four-way junction DNA binding"/>
    <property type="evidence" value="ECO:0007669"/>
    <property type="project" value="UniProtKB-UniRule"/>
</dbReference>
<name>A0A1G2BJJ9_9BACT</name>
<comment type="domain">
    <text evidence="6">Has three domains with a flexible linker between the domains II and III and assumes an 'L' shape. Domain III is highly mobile and contacts RuvB.</text>
</comment>
<dbReference type="Gene3D" id="2.40.50.140">
    <property type="entry name" value="Nucleic acid-binding proteins"/>
    <property type="match status" value="1"/>
</dbReference>
<reference evidence="8 9" key="1">
    <citation type="journal article" date="2016" name="Nat. Commun.">
        <title>Thousands of microbial genomes shed light on interconnected biogeochemical processes in an aquifer system.</title>
        <authorList>
            <person name="Anantharaman K."/>
            <person name="Brown C.T."/>
            <person name="Hug L.A."/>
            <person name="Sharon I."/>
            <person name="Castelle C.J."/>
            <person name="Probst A.J."/>
            <person name="Thomas B.C."/>
            <person name="Singh A."/>
            <person name="Wilkins M.J."/>
            <person name="Karaoz U."/>
            <person name="Brodie E.L."/>
            <person name="Williams K.H."/>
            <person name="Hubbard S.S."/>
            <person name="Banfield J.F."/>
        </authorList>
    </citation>
    <scope>NUCLEOTIDE SEQUENCE [LARGE SCALE GENOMIC DNA]</scope>
</reference>
<dbReference type="InterPro" id="IPR003583">
    <property type="entry name" value="Hlx-hairpin-Hlx_DNA-bd_motif"/>
</dbReference>